<dbReference type="GO" id="GO:0003824">
    <property type="term" value="F:catalytic activity"/>
    <property type="evidence" value="ECO:0007669"/>
    <property type="project" value="InterPro"/>
</dbReference>
<dbReference type="PANTHER" id="PTHR46082:SF11">
    <property type="entry name" value="AAA+ ATPASE DOMAIN-CONTAINING PROTEIN-RELATED"/>
    <property type="match status" value="1"/>
</dbReference>
<dbReference type="SUPFAM" id="SSF53167">
    <property type="entry name" value="Purine and uridine phosphorylases"/>
    <property type="match status" value="1"/>
</dbReference>
<keyword evidence="3" id="KW-1185">Reference proteome</keyword>
<evidence type="ECO:0000313" key="2">
    <source>
        <dbReference type="EMBL" id="KAB8215217.1"/>
    </source>
</evidence>
<proteinExistence type="predicted"/>
<keyword evidence="1" id="KW-1133">Transmembrane helix</keyword>
<name>A0A5N6ED41_9EURO</name>
<dbReference type="AlphaFoldDB" id="A0A5N6ED41"/>
<reference evidence="2 3" key="1">
    <citation type="submission" date="2019-04" db="EMBL/GenBank/DDBJ databases">
        <title>Fungal friends and foes A comparative genomics study of 23 Aspergillus species from section Flavi.</title>
        <authorList>
            <consortium name="DOE Joint Genome Institute"/>
            <person name="Kjaerbolling I."/>
            <person name="Vesth T.C."/>
            <person name="Frisvad J.C."/>
            <person name="Nybo J.L."/>
            <person name="Theobald S."/>
            <person name="Kildgaard S."/>
            <person name="Petersen T.I."/>
            <person name="Kuo A."/>
            <person name="Sato A."/>
            <person name="Lyhne E.K."/>
            <person name="Kogle M.E."/>
            <person name="Wiebenga A."/>
            <person name="Kun R.S."/>
            <person name="Lubbers R.J."/>
            <person name="Makela M.R."/>
            <person name="Barry K."/>
            <person name="Chovatia M."/>
            <person name="Clum A."/>
            <person name="Daum C."/>
            <person name="Haridas S."/>
            <person name="He G."/>
            <person name="LaButti K."/>
            <person name="Lipzen A."/>
            <person name="Mondo S."/>
            <person name="Pangilinan J."/>
            <person name="Riley R."/>
            <person name="Salamov A."/>
            <person name="Simmons B.A."/>
            <person name="Magnuson J.K."/>
            <person name="Henrissat B."/>
            <person name="Mortensen U.H."/>
            <person name="Larsen T.O."/>
            <person name="De vries R.P."/>
            <person name="Grigoriev I.V."/>
            <person name="Machida M."/>
            <person name="Baker S.E."/>
            <person name="Andersen M.R."/>
        </authorList>
    </citation>
    <scope>NUCLEOTIDE SEQUENCE [LARGE SCALE GENOMIC DNA]</scope>
    <source>
        <strain evidence="2 3">CBS 126849</strain>
    </source>
</reference>
<protein>
    <recommendedName>
        <fullName evidence="4">Nucleoside phosphorylase domain-containing protein</fullName>
    </recommendedName>
</protein>
<dbReference type="Gene3D" id="3.40.50.1580">
    <property type="entry name" value="Nucleoside phosphorylase domain"/>
    <property type="match status" value="1"/>
</dbReference>
<dbReference type="EMBL" id="ML733509">
    <property type="protein sequence ID" value="KAB8215217.1"/>
    <property type="molecule type" value="Genomic_DNA"/>
</dbReference>
<keyword evidence="1" id="KW-0472">Membrane</keyword>
<dbReference type="PANTHER" id="PTHR46082">
    <property type="entry name" value="ATP/GTP-BINDING PROTEIN-RELATED"/>
    <property type="match status" value="1"/>
</dbReference>
<evidence type="ECO:0000313" key="3">
    <source>
        <dbReference type="Proteomes" id="UP000326799"/>
    </source>
</evidence>
<feature type="transmembrane region" description="Helical" evidence="1">
    <location>
        <begin position="285"/>
        <end position="303"/>
    </location>
</feature>
<keyword evidence="1" id="KW-0812">Transmembrane</keyword>
<organism evidence="2 3">
    <name type="scientific">Aspergillus novoparasiticus</name>
    <dbReference type="NCBI Taxonomy" id="986946"/>
    <lineage>
        <taxon>Eukaryota</taxon>
        <taxon>Fungi</taxon>
        <taxon>Dikarya</taxon>
        <taxon>Ascomycota</taxon>
        <taxon>Pezizomycotina</taxon>
        <taxon>Eurotiomycetes</taxon>
        <taxon>Eurotiomycetidae</taxon>
        <taxon>Eurotiales</taxon>
        <taxon>Aspergillaceae</taxon>
        <taxon>Aspergillus</taxon>
        <taxon>Aspergillus subgen. Circumdati</taxon>
    </lineage>
</organism>
<dbReference type="InterPro" id="IPR035994">
    <property type="entry name" value="Nucleoside_phosphorylase_sf"/>
</dbReference>
<evidence type="ECO:0000256" key="1">
    <source>
        <dbReference type="SAM" id="Phobius"/>
    </source>
</evidence>
<feature type="transmembrane region" description="Helical" evidence="1">
    <location>
        <begin position="258"/>
        <end position="276"/>
    </location>
</feature>
<gene>
    <name evidence="2" type="ORF">BDV33DRAFT_208569</name>
</gene>
<accession>A0A5N6ED41</accession>
<sequence>MKYLFTEPSTTSNYLGLSGKVERTGVLNKPLPILLKALAGLVADHWVGRLRFNAYIDETLRHYNASDSTFKHPGPDDDRLFDASYDHDPFYSSCSNCDPEELVIRKSRVSDSPVVHYGIIASGNQVMKHGQTRNRIAKELGDVLCFEMEAAGIMDSFPCIVIRGICDYCDSHKNKQWQGYAALCAAAYTKELLSHVPIMEISKHDRHGQHPRIQILSLYQKIYYVYEHMPGLLLPPLMLMCTSLMVHTYLFSTSNTDAIVSITLIILYGQAYWAIWKHSIARWKAYLWLFSVLALWYVYSWIVSAPLGVAFYVAQCFPLIPFLPQLITEGIY</sequence>
<dbReference type="GO" id="GO:0009116">
    <property type="term" value="P:nucleoside metabolic process"/>
    <property type="evidence" value="ECO:0007669"/>
    <property type="project" value="InterPro"/>
</dbReference>
<dbReference type="InterPro" id="IPR053137">
    <property type="entry name" value="NLR-like"/>
</dbReference>
<feature type="transmembrane region" description="Helical" evidence="1">
    <location>
        <begin position="231"/>
        <end position="252"/>
    </location>
</feature>
<evidence type="ECO:0008006" key="4">
    <source>
        <dbReference type="Google" id="ProtNLM"/>
    </source>
</evidence>
<dbReference type="Proteomes" id="UP000326799">
    <property type="component" value="Unassembled WGS sequence"/>
</dbReference>